<evidence type="ECO:0000256" key="6">
    <source>
        <dbReference type="ARBA" id="ARBA00022801"/>
    </source>
</evidence>
<comment type="similarity">
    <text evidence="1 9 11">Belongs to the peptidase A8 family.</text>
</comment>
<dbReference type="HAMAP" id="MF_00161">
    <property type="entry name" value="LspA"/>
    <property type="match status" value="1"/>
</dbReference>
<comment type="pathway">
    <text evidence="9">Protein modification; lipoprotein biosynthesis (signal peptide cleavage).</text>
</comment>
<evidence type="ECO:0000256" key="2">
    <source>
        <dbReference type="ARBA" id="ARBA00022475"/>
    </source>
</evidence>
<dbReference type="PANTHER" id="PTHR33695:SF1">
    <property type="entry name" value="LIPOPROTEIN SIGNAL PEPTIDASE"/>
    <property type="match status" value="1"/>
</dbReference>
<keyword evidence="7 9" id="KW-1133">Transmembrane helix</keyword>
<name>A0ABP9BVU9_9GAMM</name>
<evidence type="ECO:0000256" key="3">
    <source>
        <dbReference type="ARBA" id="ARBA00022670"/>
    </source>
</evidence>
<reference evidence="13" key="1">
    <citation type="journal article" date="2019" name="Int. J. Syst. Evol. Microbiol.">
        <title>The Global Catalogue of Microorganisms (GCM) 10K type strain sequencing project: providing services to taxonomists for standard genome sequencing and annotation.</title>
        <authorList>
            <consortium name="The Broad Institute Genomics Platform"/>
            <consortium name="The Broad Institute Genome Sequencing Center for Infectious Disease"/>
            <person name="Wu L."/>
            <person name="Ma J."/>
        </authorList>
    </citation>
    <scope>NUCLEOTIDE SEQUENCE [LARGE SCALE GENOMIC DNA]</scope>
    <source>
        <strain evidence="13">JCM 18204</strain>
    </source>
</reference>
<comment type="subcellular location">
    <subcellularLocation>
        <location evidence="9">Cell membrane</location>
        <topology evidence="9">Multi-pass membrane protein</topology>
    </subcellularLocation>
</comment>
<keyword evidence="4 9" id="KW-0812">Transmembrane</keyword>
<sequence>MTTRPRPNALIWLLLSAVVIGLDQWSKAWVLSSLPEYQAVMVIEDYWNWYRSYNKGAAFSFLADTDWGRHVFSALAVLISGVLAYWLARTPRGQWREALPFSLVIGGALGNLLDRFQHGHVVDFIQWHWKNAYYYPSFNIADSAIVGGAIALVVFSVFGNRGKAPAEGG</sequence>
<keyword evidence="6 9" id="KW-0378">Hydrolase</keyword>
<keyword evidence="5 9" id="KW-0064">Aspartyl protease</keyword>
<evidence type="ECO:0000256" key="5">
    <source>
        <dbReference type="ARBA" id="ARBA00022750"/>
    </source>
</evidence>
<keyword evidence="13" id="KW-1185">Reference proteome</keyword>
<evidence type="ECO:0000313" key="13">
    <source>
        <dbReference type="Proteomes" id="UP001499959"/>
    </source>
</evidence>
<dbReference type="Pfam" id="PF01252">
    <property type="entry name" value="Peptidase_A8"/>
    <property type="match status" value="1"/>
</dbReference>
<keyword evidence="3 9" id="KW-0645">Protease</keyword>
<comment type="caution">
    <text evidence="9">Lacks conserved residue(s) required for the propagation of feature annotation.</text>
</comment>
<evidence type="ECO:0000256" key="10">
    <source>
        <dbReference type="RuleBase" id="RU000594"/>
    </source>
</evidence>
<evidence type="ECO:0000256" key="1">
    <source>
        <dbReference type="ARBA" id="ARBA00006139"/>
    </source>
</evidence>
<dbReference type="InterPro" id="IPR001872">
    <property type="entry name" value="Peptidase_A8"/>
</dbReference>
<accession>A0ABP9BVU9</accession>
<feature type="active site" evidence="9">
    <location>
        <position position="142"/>
    </location>
</feature>
<comment type="caution">
    <text evidence="12">The sequence shown here is derived from an EMBL/GenBank/DDBJ whole genome shotgun (WGS) entry which is preliminary data.</text>
</comment>
<evidence type="ECO:0000256" key="4">
    <source>
        <dbReference type="ARBA" id="ARBA00022692"/>
    </source>
</evidence>
<feature type="active site" evidence="9">
    <location>
        <position position="123"/>
    </location>
</feature>
<comment type="catalytic activity">
    <reaction evidence="9 10">
        <text>Release of signal peptides from bacterial membrane prolipoproteins. Hydrolyzes -Xaa-Yaa-Zaa-|-(S,diacylglyceryl)Cys-, in which Xaa is hydrophobic (preferably Leu), and Yaa (Ala or Ser) and Zaa (Gly or Ala) have small, neutral side chains.</text>
        <dbReference type="EC" id="3.4.23.36"/>
    </reaction>
</comment>
<keyword evidence="8 9" id="KW-0472">Membrane</keyword>
<keyword evidence="2 9" id="KW-1003">Cell membrane</keyword>
<evidence type="ECO:0000256" key="7">
    <source>
        <dbReference type="ARBA" id="ARBA00022989"/>
    </source>
</evidence>
<gene>
    <name evidence="9 12" type="primary">lspA</name>
    <name evidence="12" type="ORF">GCM10023307_27990</name>
</gene>
<organism evidence="12 13">
    <name type="scientific">Lysobacter hankyongensis</name>
    <dbReference type="NCBI Taxonomy" id="1176535"/>
    <lineage>
        <taxon>Bacteria</taxon>
        <taxon>Pseudomonadati</taxon>
        <taxon>Pseudomonadota</taxon>
        <taxon>Gammaproteobacteria</taxon>
        <taxon>Lysobacterales</taxon>
        <taxon>Lysobacteraceae</taxon>
        <taxon>Lysobacter</taxon>
    </lineage>
</organism>
<evidence type="ECO:0000256" key="9">
    <source>
        <dbReference type="HAMAP-Rule" id="MF_00161"/>
    </source>
</evidence>
<feature type="transmembrane region" description="Helical" evidence="9">
    <location>
        <begin position="70"/>
        <end position="88"/>
    </location>
</feature>
<evidence type="ECO:0000256" key="8">
    <source>
        <dbReference type="ARBA" id="ARBA00023136"/>
    </source>
</evidence>
<dbReference type="Proteomes" id="UP001499959">
    <property type="component" value="Unassembled WGS sequence"/>
</dbReference>
<evidence type="ECO:0000256" key="11">
    <source>
        <dbReference type="RuleBase" id="RU004181"/>
    </source>
</evidence>
<proteinExistence type="inferred from homology"/>
<dbReference type="PRINTS" id="PR00781">
    <property type="entry name" value="LIPOSIGPTASE"/>
</dbReference>
<dbReference type="PANTHER" id="PTHR33695">
    <property type="entry name" value="LIPOPROTEIN SIGNAL PEPTIDASE"/>
    <property type="match status" value="1"/>
</dbReference>
<protein>
    <recommendedName>
        <fullName evidence="9">Lipoprotein signal peptidase</fullName>
        <ecNumber evidence="9">3.4.23.36</ecNumber>
    </recommendedName>
    <alternativeName>
        <fullName evidence="9">Prolipoprotein signal peptidase</fullName>
    </alternativeName>
    <alternativeName>
        <fullName evidence="9">Signal peptidase II</fullName>
        <shortName evidence="9">SPase II</shortName>
    </alternativeName>
</protein>
<dbReference type="NCBIfam" id="TIGR00077">
    <property type="entry name" value="lspA"/>
    <property type="match status" value="1"/>
</dbReference>
<comment type="function">
    <text evidence="9 10">This protein specifically catalyzes the removal of signal peptides from prolipoproteins.</text>
</comment>
<evidence type="ECO:0000313" key="12">
    <source>
        <dbReference type="EMBL" id="GAA4800016.1"/>
    </source>
</evidence>
<dbReference type="EC" id="3.4.23.36" evidence="9"/>
<dbReference type="RefSeq" id="WP_345303946.1">
    <property type="nucleotide sequence ID" value="NZ_BAABJE010000014.1"/>
</dbReference>
<dbReference type="EMBL" id="BAABJE010000014">
    <property type="protein sequence ID" value="GAA4800016.1"/>
    <property type="molecule type" value="Genomic_DNA"/>
</dbReference>
<dbReference type="PROSITE" id="PS00855">
    <property type="entry name" value="SPASE_II"/>
    <property type="match status" value="1"/>
</dbReference>
<feature type="transmembrane region" description="Helical" evidence="9">
    <location>
        <begin position="133"/>
        <end position="158"/>
    </location>
</feature>